<organism evidence="2 3">
    <name type="scientific">Candidatus Rhodobacter oscarellae</name>
    <dbReference type="NCBI Taxonomy" id="1675527"/>
    <lineage>
        <taxon>Bacteria</taxon>
        <taxon>Pseudomonadati</taxon>
        <taxon>Pseudomonadota</taxon>
        <taxon>Alphaproteobacteria</taxon>
        <taxon>Rhodobacterales</taxon>
        <taxon>Rhodobacter group</taxon>
        <taxon>Rhodobacter</taxon>
    </lineage>
</organism>
<evidence type="ECO:0000313" key="3">
    <source>
        <dbReference type="Proteomes" id="UP000037178"/>
    </source>
</evidence>
<gene>
    <name evidence="2" type="ORF">AIOL_000903</name>
</gene>
<accession>A0A0J9H581</accession>
<comment type="caution">
    <text evidence="2">The sequence shown here is derived from an EMBL/GenBank/DDBJ whole genome shotgun (WGS) entry which is preliminary data.</text>
</comment>
<dbReference type="EMBL" id="LFTY01000001">
    <property type="protein sequence ID" value="KMW60738.1"/>
    <property type="molecule type" value="Genomic_DNA"/>
</dbReference>
<evidence type="ECO:0000313" key="2">
    <source>
        <dbReference type="EMBL" id="KMW60738.1"/>
    </source>
</evidence>
<dbReference type="Proteomes" id="UP000037178">
    <property type="component" value="Unassembled WGS sequence"/>
</dbReference>
<name>A0A0J9H581_9RHOB</name>
<reference evidence="2 3" key="1">
    <citation type="submission" date="2015-06" db="EMBL/GenBank/DDBJ databases">
        <title>Draft genome sequence of an Alphaproteobacteria species associated to the Mediterranean sponge Oscarella lobularis.</title>
        <authorList>
            <person name="Jourda C."/>
            <person name="Santini S."/>
            <person name="Claverie J.-M."/>
        </authorList>
    </citation>
    <scope>NUCLEOTIDE SEQUENCE [LARGE SCALE GENOMIC DNA]</scope>
    <source>
        <strain evidence="2">IGS</strain>
    </source>
</reference>
<feature type="region of interest" description="Disordered" evidence="1">
    <location>
        <begin position="15"/>
        <end position="62"/>
    </location>
</feature>
<evidence type="ECO:0000256" key="1">
    <source>
        <dbReference type="SAM" id="MobiDB-lite"/>
    </source>
</evidence>
<protein>
    <submittedName>
        <fullName evidence="2">Uncharacterized protein</fullName>
    </submittedName>
</protein>
<sequence>MSLLLFETRRVIAGAPRPRNHKVAAGPHQRARGCPKRPKPLDTARSQPESGPPWKTSSSSSS</sequence>
<dbReference type="AlphaFoldDB" id="A0A0J9H581"/>
<feature type="compositionally biased region" description="Basic residues" evidence="1">
    <location>
        <begin position="29"/>
        <end position="38"/>
    </location>
</feature>
<keyword evidence="3" id="KW-1185">Reference proteome</keyword>
<dbReference type="STRING" id="1675527.AIOL_000903"/>
<proteinExistence type="predicted"/>